<evidence type="ECO:0000259" key="7">
    <source>
        <dbReference type="Pfam" id="PF20667"/>
    </source>
</evidence>
<evidence type="ECO:0000313" key="8">
    <source>
        <dbReference type="EMBL" id="OQR82001.1"/>
    </source>
</evidence>
<evidence type="ECO:0000256" key="4">
    <source>
        <dbReference type="ARBA" id="ARBA00023054"/>
    </source>
</evidence>
<evidence type="ECO:0000256" key="1">
    <source>
        <dbReference type="ARBA" id="ARBA00006572"/>
    </source>
</evidence>
<comment type="similarity">
    <text evidence="1">Belongs to the SEC10 family.</text>
</comment>
<dbReference type="PANTHER" id="PTHR12100">
    <property type="entry name" value="SEC10"/>
    <property type="match status" value="1"/>
</dbReference>
<dbReference type="Pfam" id="PF07393">
    <property type="entry name" value="Sec10_HB"/>
    <property type="match status" value="1"/>
</dbReference>
<name>A0A1V9Y8E4_9STRA</name>
<keyword evidence="2" id="KW-0813">Transport</keyword>
<dbReference type="EMBL" id="JNBS01004854">
    <property type="protein sequence ID" value="OQR82001.1"/>
    <property type="molecule type" value="Genomic_DNA"/>
</dbReference>
<dbReference type="InterPro" id="IPR048627">
    <property type="entry name" value="Sec10_HB"/>
</dbReference>
<dbReference type="GO" id="GO:0000145">
    <property type="term" value="C:exocyst"/>
    <property type="evidence" value="ECO:0007669"/>
    <property type="project" value="TreeGrafter"/>
</dbReference>
<keyword evidence="3" id="KW-0268">Exocytosis</keyword>
<feature type="region of interest" description="Disordered" evidence="5">
    <location>
        <begin position="401"/>
        <end position="427"/>
    </location>
</feature>
<comment type="caution">
    <text evidence="8">The sequence shown here is derived from an EMBL/GenBank/DDBJ whole genome shotgun (WGS) entry which is preliminary data.</text>
</comment>
<accession>A0A1V9Y8E4</accession>
<proteinExistence type="inferred from homology"/>
<evidence type="ECO:0000259" key="6">
    <source>
        <dbReference type="Pfam" id="PF07393"/>
    </source>
</evidence>
<dbReference type="GO" id="GO:0006893">
    <property type="term" value="P:Golgi to plasma membrane transport"/>
    <property type="evidence" value="ECO:0007669"/>
    <property type="project" value="TreeGrafter"/>
</dbReference>
<evidence type="ECO:0000313" key="9">
    <source>
        <dbReference type="Proteomes" id="UP000243217"/>
    </source>
</evidence>
<sequence>MVSGAVLTDYDADIMLDQLCMNHDDGLKSLDGVFQATIDKLIRQREVVNQKIVELEKQNSKSAAKYHENLLEPEKLLHLVCAEVDELENRFTKVSSSAVLIGDRLAVIDKENSRVLETSELLEVLQLLNASTTRKTNNKMYNTLKDPLQIHEACRVIKKLQEFAEELTPSPTMQNALQEIDRLTQSIETDLLNGFSEAQEQELRGVGNSQDFETMQQNVLSLLEYNGKDKVADRYVWNIMKERLTKNHLALESGDPMQDMDGLFTKIRAICKQQFSVIPRIFPPNACAYIRETLVERLFHDPAFGVLSHLERLLVNNPNNPIEYVQTLTWTYEKTTRLTESIAALVETQEQKQRMEAFLETQLQTLFGAHRLKYLDIELELLNNAFTTAAQQVKFPSLPSGKAGKAKLKTQNEAPPSPTATPTKTEKVDKVEPMTTFNDALLPIAKDTSIPSGFTKEMLEATKRCEIILHKSDLKIELFAKLCSSYCIAFGDSYLSKIVNLSHELVQEPLLCIDSPTRFFAVLKHVIGHVSYFDKQYNSLIAPALVGSPTHQTVCYEGKRKVFEKLEGLVAFGLQKTFLAIEKSLVAILSSAQEKGDFIGKSNNISLSNSKACKHVVQYLNPLLKAAADTLEKVNLEQFITGLTSIFKDTLIQHIKRFKFDPDGACMLLTDISAYRQVFSSYRSPNVDANFDFLHSIANLYALPRDSLVSYVTEGGIAAKLGKTSLHELIRRRWDYKLNGEKIPI</sequence>
<dbReference type="PANTHER" id="PTHR12100:SF0">
    <property type="entry name" value="EXOCYST COMPLEX COMPONENT 5"/>
    <property type="match status" value="1"/>
</dbReference>
<dbReference type="Proteomes" id="UP000243217">
    <property type="component" value="Unassembled WGS sequence"/>
</dbReference>
<evidence type="ECO:0000256" key="5">
    <source>
        <dbReference type="SAM" id="MobiDB-lite"/>
    </source>
</evidence>
<keyword evidence="4" id="KW-0175">Coiled coil</keyword>
<reference evidence="8 9" key="1">
    <citation type="journal article" date="2014" name="Genome Biol. Evol.">
        <title>The secreted proteins of Achlya hypogyna and Thraustotheca clavata identify the ancestral oomycete secretome and reveal gene acquisitions by horizontal gene transfer.</title>
        <authorList>
            <person name="Misner I."/>
            <person name="Blouin N."/>
            <person name="Leonard G."/>
            <person name="Richards T.A."/>
            <person name="Lane C.E."/>
        </authorList>
    </citation>
    <scope>NUCLEOTIDE SEQUENCE [LARGE SCALE GENOMIC DNA]</scope>
    <source>
        <strain evidence="8 9">ATCC 34112</strain>
    </source>
</reference>
<feature type="domain" description="Exocyst complex component Sec10 N-terminal" evidence="7">
    <location>
        <begin position="32"/>
        <end position="142"/>
    </location>
</feature>
<evidence type="ECO:0000256" key="3">
    <source>
        <dbReference type="ARBA" id="ARBA00022483"/>
    </source>
</evidence>
<protein>
    <submittedName>
        <fullName evidence="8">Exocyst complex component</fullName>
    </submittedName>
</protein>
<keyword evidence="9" id="KW-1185">Reference proteome</keyword>
<dbReference type="InterPro" id="IPR048625">
    <property type="entry name" value="Sec10_N"/>
</dbReference>
<dbReference type="Pfam" id="PF20667">
    <property type="entry name" value="Sec10_N"/>
    <property type="match status" value="1"/>
</dbReference>
<dbReference type="InterPro" id="IPR009976">
    <property type="entry name" value="Sec10-like"/>
</dbReference>
<organism evidence="8 9">
    <name type="scientific">Thraustotheca clavata</name>
    <dbReference type="NCBI Taxonomy" id="74557"/>
    <lineage>
        <taxon>Eukaryota</taxon>
        <taxon>Sar</taxon>
        <taxon>Stramenopiles</taxon>
        <taxon>Oomycota</taxon>
        <taxon>Saprolegniomycetes</taxon>
        <taxon>Saprolegniales</taxon>
        <taxon>Achlyaceae</taxon>
        <taxon>Thraustotheca</taxon>
    </lineage>
</organism>
<evidence type="ECO:0000256" key="2">
    <source>
        <dbReference type="ARBA" id="ARBA00022448"/>
    </source>
</evidence>
<dbReference type="OrthoDB" id="125856at2759"/>
<gene>
    <name evidence="8" type="ORF">THRCLA_11220</name>
</gene>
<dbReference type="AlphaFoldDB" id="A0A1V9Y8E4"/>
<dbReference type="STRING" id="74557.A0A1V9Y8E4"/>
<feature type="domain" description="Exocyst complex component Sec10-like alpha-helical bundle" evidence="6">
    <location>
        <begin position="153"/>
        <end position="737"/>
    </location>
</feature>
<dbReference type="GO" id="GO:0006887">
    <property type="term" value="P:exocytosis"/>
    <property type="evidence" value="ECO:0007669"/>
    <property type="project" value="UniProtKB-KW"/>
</dbReference>